<gene>
    <name evidence="3" type="ORF">TrST_g5804</name>
</gene>
<comment type="caution">
    <text evidence="3">The sequence shown here is derived from an EMBL/GenBank/DDBJ whole genome shotgun (WGS) entry which is preliminary data.</text>
</comment>
<dbReference type="Gene3D" id="3.90.580.10">
    <property type="entry name" value="Zinc finger, CHC2-type domain"/>
    <property type="match status" value="1"/>
</dbReference>
<dbReference type="PANTHER" id="PTHR12873:SF0">
    <property type="entry name" value="TWINKLE MTDNA HELICASE"/>
    <property type="match status" value="1"/>
</dbReference>
<feature type="compositionally biased region" description="Basic and acidic residues" evidence="1">
    <location>
        <begin position="704"/>
        <end position="713"/>
    </location>
</feature>
<feature type="region of interest" description="Disordered" evidence="1">
    <location>
        <begin position="87"/>
        <end position="113"/>
    </location>
</feature>
<dbReference type="AlphaFoldDB" id="A0A9W7BQG9"/>
<keyword evidence="4" id="KW-1185">Reference proteome</keyword>
<evidence type="ECO:0000256" key="1">
    <source>
        <dbReference type="SAM" id="MobiDB-lite"/>
    </source>
</evidence>
<dbReference type="Proteomes" id="UP001165085">
    <property type="component" value="Unassembled WGS sequence"/>
</dbReference>
<feature type="domain" description="SF4 helicase" evidence="2">
    <location>
        <begin position="374"/>
        <end position="626"/>
    </location>
</feature>
<evidence type="ECO:0000259" key="2">
    <source>
        <dbReference type="PROSITE" id="PS51199"/>
    </source>
</evidence>
<dbReference type="InterPro" id="IPR036977">
    <property type="entry name" value="DNA_primase_Znf_CHC2"/>
</dbReference>
<dbReference type="GO" id="GO:0008270">
    <property type="term" value="F:zinc ion binding"/>
    <property type="evidence" value="ECO:0007669"/>
    <property type="project" value="InterPro"/>
</dbReference>
<dbReference type="CDD" id="cd01029">
    <property type="entry name" value="TOPRIM_primases"/>
    <property type="match status" value="1"/>
</dbReference>
<dbReference type="GO" id="GO:0043139">
    <property type="term" value="F:5'-3' DNA helicase activity"/>
    <property type="evidence" value="ECO:0007669"/>
    <property type="project" value="InterPro"/>
</dbReference>
<dbReference type="SUPFAM" id="SSF56731">
    <property type="entry name" value="DNA primase core"/>
    <property type="match status" value="1"/>
</dbReference>
<name>A0A9W7BQG9_9STRA</name>
<dbReference type="InterPro" id="IPR007694">
    <property type="entry name" value="DNA_helicase_DnaB-like_C"/>
</dbReference>
<feature type="compositionally biased region" description="Basic and acidic residues" evidence="1">
    <location>
        <begin position="836"/>
        <end position="852"/>
    </location>
</feature>
<reference evidence="4" key="1">
    <citation type="journal article" date="2023" name="Commun. Biol.">
        <title>Genome analysis of Parmales, the sister group of diatoms, reveals the evolutionary specialization of diatoms from phago-mixotrophs to photoautotrophs.</title>
        <authorList>
            <person name="Ban H."/>
            <person name="Sato S."/>
            <person name="Yoshikawa S."/>
            <person name="Yamada K."/>
            <person name="Nakamura Y."/>
            <person name="Ichinomiya M."/>
            <person name="Sato N."/>
            <person name="Blanc-Mathieu R."/>
            <person name="Endo H."/>
            <person name="Kuwata A."/>
            <person name="Ogata H."/>
        </authorList>
    </citation>
    <scope>NUCLEOTIDE SEQUENCE [LARGE SCALE GENOMIC DNA]</scope>
    <source>
        <strain evidence="4">NIES 3701</strain>
    </source>
</reference>
<dbReference type="CDD" id="cd01122">
    <property type="entry name" value="Twinkle_C"/>
    <property type="match status" value="1"/>
</dbReference>
<proteinExistence type="predicted"/>
<dbReference type="OrthoDB" id="275278at2759"/>
<dbReference type="Pfam" id="PF13481">
    <property type="entry name" value="AAA_25"/>
    <property type="match status" value="1"/>
</dbReference>
<dbReference type="EMBL" id="BRXY01000433">
    <property type="protein sequence ID" value="GMH94707.1"/>
    <property type="molecule type" value="Genomic_DNA"/>
</dbReference>
<feature type="region of interest" description="Disordered" evidence="1">
    <location>
        <begin position="690"/>
        <end position="852"/>
    </location>
</feature>
<dbReference type="PROSITE" id="PS51199">
    <property type="entry name" value="SF4_HELICASE"/>
    <property type="match status" value="1"/>
</dbReference>
<dbReference type="InterPro" id="IPR034154">
    <property type="entry name" value="TOPRIM_DnaG/twinkle"/>
</dbReference>
<dbReference type="Gene3D" id="3.40.1360.10">
    <property type="match status" value="1"/>
</dbReference>
<evidence type="ECO:0000313" key="4">
    <source>
        <dbReference type="Proteomes" id="UP001165085"/>
    </source>
</evidence>
<dbReference type="InterPro" id="IPR027417">
    <property type="entry name" value="P-loop_NTPase"/>
</dbReference>
<accession>A0A9W7BQG9</accession>
<dbReference type="InterPro" id="IPR003593">
    <property type="entry name" value="AAA+_ATPase"/>
</dbReference>
<feature type="compositionally biased region" description="Polar residues" evidence="1">
    <location>
        <begin position="88"/>
        <end position="113"/>
    </location>
</feature>
<dbReference type="Gene3D" id="3.40.50.300">
    <property type="entry name" value="P-loop containing nucleotide triphosphate hydrolases"/>
    <property type="match status" value="1"/>
</dbReference>
<dbReference type="GO" id="GO:0005524">
    <property type="term" value="F:ATP binding"/>
    <property type="evidence" value="ECO:0007669"/>
    <property type="project" value="InterPro"/>
</dbReference>
<organism evidence="3 4">
    <name type="scientific">Triparma strigata</name>
    <dbReference type="NCBI Taxonomy" id="1606541"/>
    <lineage>
        <taxon>Eukaryota</taxon>
        <taxon>Sar</taxon>
        <taxon>Stramenopiles</taxon>
        <taxon>Ochrophyta</taxon>
        <taxon>Bolidophyceae</taxon>
        <taxon>Parmales</taxon>
        <taxon>Triparmaceae</taxon>
        <taxon>Triparma</taxon>
    </lineage>
</organism>
<dbReference type="InterPro" id="IPR027032">
    <property type="entry name" value="Twinkle-like"/>
</dbReference>
<feature type="compositionally biased region" description="Polar residues" evidence="1">
    <location>
        <begin position="752"/>
        <end position="777"/>
    </location>
</feature>
<dbReference type="GO" id="GO:0003697">
    <property type="term" value="F:single-stranded DNA binding"/>
    <property type="evidence" value="ECO:0007669"/>
    <property type="project" value="InterPro"/>
</dbReference>
<dbReference type="SUPFAM" id="SSF52540">
    <property type="entry name" value="P-loop containing nucleoside triphosphate hydrolases"/>
    <property type="match status" value="1"/>
</dbReference>
<dbReference type="PANTHER" id="PTHR12873">
    <property type="entry name" value="T7-LIKE MITOCHONDRIAL DNA HELICASE"/>
    <property type="match status" value="1"/>
</dbReference>
<protein>
    <recommendedName>
        <fullName evidence="2">SF4 helicase domain-containing protein</fullName>
    </recommendedName>
</protein>
<sequence length="852" mass="95037">MLTPQTILNYLNSNNIPHTSRSSNQITVKECPFCPKPTMNDPSNLHKLYIKTTNGGAYYCFRCGSKGSWYDFVKRYRGFSTGDEVPSTLFSRKPPSTATDQPPQTSSPDYKISPQTYDSIQPLTLPSATSQKVYSASLETSSSVLNYLLKTRGLSLPVLRKYGVGSTSLKFQSKNGWEDTECVTFPWLLKAEEINRLENFRGCKSHVEGEGYLPVRYKVRSVTNKGDQRLLPSGGNWGLFGWHTIGEDVKDIVITEGEYDAMAVYQGTGLGAVSLPNGARSLPPVLLSLLERFERVFLWMDDDEAGKEGAEAFVKKLGVERCFIVKSKYKDANDSLREGEDMMKVIQDSRVKRHDDIQTFESLRSDVISELIDPGKYSGPRPESLPSLGNIVKGFRRGELTVLTGPTGCGKTTLLSQMSLDFAEMGVTTMWGSFEVKNTKLMQKMLHQFSRSPLPLLGEKEDARRELNLLADDFETLPLYFLKFHGSTGIAAILDAMAYAVYVHDVQHFILDNLQFMLDTTSANVNQFLIQDQAISEFRKFATANNVHVTLVCHPRKEIEGEALSMASFFGSAKATQEADNVLILQYDGRRKRIEVKKNRWDGELGAVPLFFDTKSGRYKENEVGDVEQKTFQRKEVEKAAVRGFGGIGGIGGGIGGGEKEIVEVEELEEISEDAMAYNSVSEEHDFEIKERTGPVPSAAPAASDKRKVERAVIHPRVRPQIANEPSPSSAAQPPPPPPPGPMSPYQRAMLENSSKVVSDGWTTTLKVRPQTRSYGSALSDPLPLPSGAYAPVSLQKLERRLSRDSSTPQASWESRRRDNRKVRQKMNPFRNAVENVRRSKIEKAIDRDDLK</sequence>
<dbReference type="SUPFAM" id="SSF57783">
    <property type="entry name" value="Zinc beta-ribbon"/>
    <property type="match status" value="1"/>
</dbReference>
<feature type="compositionally biased region" description="Pro residues" evidence="1">
    <location>
        <begin position="733"/>
        <end position="743"/>
    </location>
</feature>
<dbReference type="Pfam" id="PF13155">
    <property type="entry name" value="Toprim_2"/>
    <property type="match status" value="1"/>
</dbReference>
<dbReference type="SMART" id="SM00382">
    <property type="entry name" value="AAA"/>
    <property type="match status" value="1"/>
</dbReference>
<evidence type="ECO:0000313" key="3">
    <source>
        <dbReference type="EMBL" id="GMH94707.1"/>
    </source>
</evidence>
<dbReference type="GO" id="GO:0006260">
    <property type="term" value="P:DNA replication"/>
    <property type="evidence" value="ECO:0007669"/>
    <property type="project" value="InterPro"/>
</dbReference>